<dbReference type="InterPro" id="IPR001123">
    <property type="entry name" value="LeuE-type"/>
</dbReference>
<dbReference type="GO" id="GO:0015171">
    <property type="term" value="F:amino acid transmembrane transporter activity"/>
    <property type="evidence" value="ECO:0007669"/>
    <property type="project" value="TreeGrafter"/>
</dbReference>
<protein>
    <recommendedName>
        <fullName evidence="8">Lysine transporter LysE</fullName>
    </recommendedName>
</protein>
<evidence type="ECO:0000256" key="2">
    <source>
        <dbReference type="ARBA" id="ARBA00022475"/>
    </source>
</evidence>
<evidence type="ECO:0000313" key="7">
    <source>
        <dbReference type="EMBL" id="SVB24324.1"/>
    </source>
</evidence>
<feature type="transmembrane region" description="Helical" evidence="6">
    <location>
        <begin position="184"/>
        <end position="205"/>
    </location>
</feature>
<proteinExistence type="predicted"/>
<comment type="subcellular location">
    <subcellularLocation>
        <location evidence="1">Cell membrane</location>
        <topology evidence="1">Multi-pass membrane protein</topology>
    </subcellularLocation>
</comment>
<feature type="transmembrane region" description="Helical" evidence="6">
    <location>
        <begin position="106"/>
        <end position="130"/>
    </location>
</feature>
<organism evidence="7">
    <name type="scientific">marine metagenome</name>
    <dbReference type="NCBI Taxonomy" id="408172"/>
    <lineage>
        <taxon>unclassified sequences</taxon>
        <taxon>metagenomes</taxon>
        <taxon>ecological metagenomes</taxon>
    </lineage>
</organism>
<evidence type="ECO:0000256" key="3">
    <source>
        <dbReference type="ARBA" id="ARBA00022692"/>
    </source>
</evidence>
<keyword evidence="5 6" id="KW-0472">Membrane</keyword>
<keyword evidence="3 6" id="KW-0812">Transmembrane</keyword>
<evidence type="ECO:0000256" key="6">
    <source>
        <dbReference type="SAM" id="Phobius"/>
    </source>
</evidence>
<evidence type="ECO:0000256" key="1">
    <source>
        <dbReference type="ARBA" id="ARBA00004651"/>
    </source>
</evidence>
<keyword evidence="2" id="KW-1003">Cell membrane</keyword>
<feature type="transmembrane region" description="Helical" evidence="6">
    <location>
        <begin position="73"/>
        <end position="94"/>
    </location>
</feature>
<dbReference type="GO" id="GO:0005886">
    <property type="term" value="C:plasma membrane"/>
    <property type="evidence" value="ECO:0007669"/>
    <property type="project" value="UniProtKB-SubCell"/>
</dbReference>
<evidence type="ECO:0000256" key="4">
    <source>
        <dbReference type="ARBA" id="ARBA00022989"/>
    </source>
</evidence>
<accession>A0A382CEN9</accession>
<gene>
    <name evidence="7" type="ORF">METZ01_LOCUS177178</name>
</gene>
<dbReference type="PANTHER" id="PTHR30086:SF20">
    <property type="entry name" value="ARGININE EXPORTER PROTEIN ARGO-RELATED"/>
    <property type="match status" value="1"/>
</dbReference>
<dbReference type="Pfam" id="PF01810">
    <property type="entry name" value="LysE"/>
    <property type="match status" value="1"/>
</dbReference>
<sequence length="206" mass="21960">MAITSPQLILYFGALVILFLTPGPVWIAIIARAVSGGTKSALALTLGVSLGDLLWPIIVFLGLGFLISVYADILILIRYLAALILAIMGLQIILTTQKKLSPNEKLTKSGFLAGFSAGFIAVTANPKAALFYLTLLPGFFDFTKIGPLDLVVISVVSFSVPMIGNVLMILFLSRVRNFISSPNSIRVTNVVSGILLIIVGLIIVLT</sequence>
<feature type="transmembrane region" description="Helical" evidence="6">
    <location>
        <begin position="150"/>
        <end position="172"/>
    </location>
</feature>
<feature type="transmembrane region" description="Helical" evidence="6">
    <location>
        <begin position="41"/>
        <end position="67"/>
    </location>
</feature>
<reference evidence="7" key="1">
    <citation type="submission" date="2018-05" db="EMBL/GenBank/DDBJ databases">
        <authorList>
            <person name="Lanie J.A."/>
            <person name="Ng W.-L."/>
            <person name="Kazmierczak K.M."/>
            <person name="Andrzejewski T.M."/>
            <person name="Davidsen T.M."/>
            <person name="Wayne K.J."/>
            <person name="Tettelin H."/>
            <person name="Glass J.I."/>
            <person name="Rusch D."/>
            <person name="Podicherti R."/>
            <person name="Tsui H.-C.T."/>
            <person name="Winkler M.E."/>
        </authorList>
    </citation>
    <scope>NUCLEOTIDE SEQUENCE</scope>
</reference>
<evidence type="ECO:0008006" key="8">
    <source>
        <dbReference type="Google" id="ProtNLM"/>
    </source>
</evidence>
<dbReference type="PANTHER" id="PTHR30086">
    <property type="entry name" value="ARGININE EXPORTER PROTEIN ARGO"/>
    <property type="match status" value="1"/>
</dbReference>
<name>A0A382CEN9_9ZZZZ</name>
<feature type="transmembrane region" description="Helical" evidence="6">
    <location>
        <begin position="6"/>
        <end position="29"/>
    </location>
</feature>
<evidence type="ECO:0000256" key="5">
    <source>
        <dbReference type="ARBA" id="ARBA00023136"/>
    </source>
</evidence>
<dbReference type="EMBL" id="UINC01034068">
    <property type="protein sequence ID" value="SVB24324.1"/>
    <property type="molecule type" value="Genomic_DNA"/>
</dbReference>
<dbReference type="AlphaFoldDB" id="A0A382CEN9"/>
<keyword evidence="4 6" id="KW-1133">Transmembrane helix</keyword>